<gene>
    <name evidence="1" type="ORF">LL038_09315</name>
</gene>
<dbReference type="EMBL" id="CP086239">
    <property type="protein sequence ID" value="WAG62415.1"/>
    <property type="molecule type" value="Genomic_DNA"/>
</dbReference>
<sequence length="110" mass="12515">MILSLDENEIILIYRAIGNEIKYAALINAQYLLSHFPKPMVINEKLDGEKCGFDSKSKIFLKDMAKYTYLLHLSNIQVTTDKIQNSKLTTLDASEDRGLLCTKIYEGVII</sequence>
<evidence type="ECO:0000313" key="2">
    <source>
        <dbReference type="Proteomes" id="UP001164733"/>
    </source>
</evidence>
<dbReference type="AlphaFoldDB" id="A0AA47ELQ9"/>
<name>A0AA47ELQ9_9CLOT</name>
<dbReference type="RefSeq" id="WP_216123451.1">
    <property type="nucleotide sequence ID" value="NZ_CP086239.1"/>
</dbReference>
<accession>A0AA47ELQ9</accession>
<proteinExistence type="predicted"/>
<reference evidence="1" key="1">
    <citation type="submission" date="2021-11" db="EMBL/GenBank/DDBJ databases">
        <title>Clostridia strains as spoilage organisms.</title>
        <authorList>
            <person name="Wambui J."/>
            <person name="Stevens M.J.A."/>
            <person name="Stephan R."/>
        </authorList>
    </citation>
    <scope>NUCLEOTIDE SEQUENCE</scope>
    <source>
        <strain evidence="1">CF009</strain>
    </source>
</reference>
<evidence type="ECO:0000313" key="1">
    <source>
        <dbReference type="EMBL" id="WAG62415.1"/>
    </source>
</evidence>
<organism evidence="1 2">
    <name type="scientific">Clostridium estertheticum</name>
    <dbReference type="NCBI Taxonomy" id="238834"/>
    <lineage>
        <taxon>Bacteria</taxon>
        <taxon>Bacillati</taxon>
        <taxon>Bacillota</taxon>
        <taxon>Clostridia</taxon>
        <taxon>Eubacteriales</taxon>
        <taxon>Clostridiaceae</taxon>
        <taxon>Clostridium</taxon>
    </lineage>
</organism>
<protein>
    <submittedName>
        <fullName evidence="1">Uncharacterized protein</fullName>
    </submittedName>
</protein>
<dbReference type="Proteomes" id="UP001164733">
    <property type="component" value="Chromosome"/>
</dbReference>